<reference evidence="3" key="1">
    <citation type="journal article" date="2019" name="Int. J. Syst. Evol. Microbiol.">
        <title>The Global Catalogue of Microorganisms (GCM) 10K type strain sequencing project: providing services to taxonomists for standard genome sequencing and annotation.</title>
        <authorList>
            <consortium name="The Broad Institute Genomics Platform"/>
            <consortium name="The Broad Institute Genome Sequencing Center for Infectious Disease"/>
            <person name="Wu L."/>
            <person name="Ma J."/>
        </authorList>
    </citation>
    <scope>NUCLEOTIDE SEQUENCE [LARGE SCALE GENOMIC DNA]</scope>
    <source>
        <strain evidence="3">JCM 3338</strain>
    </source>
</reference>
<name>A0ABW4X977_9ACTN</name>
<keyword evidence="1" id="KW-0812">Transmembrane</keyword>
<sequence length="264" mass="26784">MTALLTAAALAMLLWPDRQARSRVRVRELGAARSTGRRVRSAQLPVPGAAAGISAAVAAVLSTPLVAALAAGATFLAARSWTAGRREHHAEQRLLSLTEGLGALAGDLRSGRSLDAATVAAVDACADAGTGAALARTLRAPEAAPPPGQDAELAGALARVSAGVLLSARTGCSLAAVAAAVEDDLRARHRLRLELRTATAGPRASAVLLACLPLLGIVMGHGVGADPWRVLTTTATGQVLLVVGVVLELAGLAWSGRLVRRALR</sequence>
<keyword evidence="3" id="KW-1185">Reference proteome</keyword>
<comment type="caution">
    <text evidence="2">The sequence shown here is derived from an EMBL/GenBank/DDBJ whole genome shotgun (WGS) entry which is preliminary data.</text>
</comment>
<dbReference type="Proteomes" id="UP001597402">
    <property type="component" value="Unassembled WGS sequence"/>
</dbReference>
<dbReference type="RefSeq" id="WP_376874157.1">
    <property type="nucleotide sequence ID" value="NZ_JBHUHP010000009.1"/>
</dbReference>
<proteinExistence type="predicted"/>
<organism evidence="2 3">
    <name type="scientific">Blastococcus deserti</name>
    <dbReference type="NCBI Taxonomy" id="2259033"/>
    <lineage>
        <taxon>Bacteria</taxon>
        <taxon>Bacillati</taxon>
        <taxon>Actinomycetota</taxon>
        <taxon>Actinomycetes</taxon>
        <taxon>Geodermatophilales</taxon>
        <taxon>Geodermatophilaceae</taxon>
        <taxon>Blastococcus</taxon>
    </lineage>
</organism>
<feature type="transmembrane region" description="Helical" evidence="1">
    <location>
        <begin position="235"/>
        <end position="254"/>
    </location>
</feature>
<dbReference type="PANTHER" id="PTHR35007">
    <property type="entry name" value="INTEGRAL MEMBRANE PROTEIN-RELATED"/>
    <property type="match status" value="1"/>
</dbReference>
<evidence type="ECO:0000313" key="3">
    <source>
        <dbReference type="Proteomes" id="UP001597402"/>
    </source>
</evidence>
<keyword evidence="1" id="KW-1133">Transmembrane helix</keyword>
<accession>A0ABW4X977</accession>
<dbReference type="PANTHER" id="PTHR35007:SF4">
    <property type="entry name" value="CONSERVED TRANSMEMBRANE PROTEIN-RELATED"/>
    <property type="match status" value="1"/>
</dbReference>
<protein>
    <submittedName>
        <fullName evidence="2">Type II secretion system F family protein</fullName>
    </submittedName>
</protein>
<evidence type="ECO:0000313" key="2">
    <source>
        <dbReference type="EMBL" id="MFD2091659.1"/>
    </source>
</evidence>
<gene>
    <name evidence="2" type="ORF">ACFSHS_08735</name>
</gene>
<keyword evidence="1" id="KW-0472">Membrane</keyword>
<dbReference type="EMBL" id="JBHUHP010000009">
    <property type="protein sequence ID" value="MFD2091659.1"/>
    <property type="molecule type" value="Genomic_DNA"/>
</dbReference>
<feature type="transmembrane region" description="Helical" evidence="1">
    <location>
        <begin position="46"/>
        <end position="78"/>
    </location>
</feature>
<feature type="transmembrane region" description="Helical" evidence="1">
    <location>
        <begin position="204"/>
        <end position="223"/>
    </location>
</feature>
<evidence type="ECO:0000256" key="1">
    <source>
        <dbReference type="SAM" id="Phobius"/>
    </source>
</evidence>